<dbReference type="Proteomes" id="UP001195483">
    <property type="component" value="Unassembled WGS sequence"/>
</dbReference>
<keyword evidence="2" id="KW-1185">Reference proteome</keyword>
<dbReference type="AlphaFoldDB" id="A0AAE0VHG8"/>
<reference evidence="1" key="2">
    <citation type="journal article" date="2021" name="Genome Biol. Evol.">
        <title>Developing a high-quality reference genome for a parasitic bivalve with doubly uniparental inheritance (Bivalvia: Unionida).</title>
        <authorList>
            <person name="Smith C.H."/>
        </authorList>
    </citation>
    <scope>NUCLEOTIDE SEQUENCE</scope>
    <source>
        <strain evidence="1">CHS0354</strain>
        <tissue evidence="1">Mantle</tissue>
    </source>
</reference>
<protein>
    <submittedName>
        <fullName evidence="1">Uncharacterized protein</fullName>
    </submittedName>
</protein>
<comment type="caution">
    <text evidence="1">The sequence shown here is derived from an EMBL/GenBank/DDBJ whole genome shotgun (WGS) entry which is preliminary data.</text>
</comment>
<proteinExistence type="predicted"/>
<dbReference type="EMBL" id="JAEAOA010000257">
    <property type="protein sequence ID" value="KAK3577037.1"/>
    <property type="molecule type" value="Genomic_DNA"/>
</dbReference>
<reference evidence="1" key="3">
    <citation type="submission" date="2023-05" db="EMBL/GenBank/DDBJ databases">
        <authorList>
            <person name="Smith C.H."/>
        </authorList>
    </citation>
    <scope>NUCLEOTIDE SEQUENCE</scope>
    <source>
        <strain evidence="1">CHS0354</strain>
        <tissue evidence="1">Mantle</tissue>
    </source>
</reference>
<name>A0AAE0VHG8_9BIVA</name>
<evidence type="ECO:0000313" key="1">
    <source>
        <dbReference type="EMBL" id="KAK3577037.1"/>
    </source>
</evidence>
<sequence length="73" mass="8360">MYIAKFPLVSRGREPPSGLIRYSVIQCGFMKRNRLVPELLSSFYFSKSSRFCSKEDITAAAEEGRRTIFPKPP</sequence>
<reference evidence="1" key="1">
    <citation type="journal article" date="2021" name="Genome Biol. Evol.">
        <title>A High-Quality Reference Genome for a Parasitic Bivalve with Doubly Uniparental Inheritance (Bivalvia: Unionida).</title>
        <authorList>
            <person name="Smith C.H."/>
        </authorList>
    </citation>
    <scope>NUCLEOTIDE SEQUENCE</scope>
    <source>
        <strain evidence="1">CHS0354</strain>
    </source>
</reference>
<organism evidence="1 2">
    <name type="scientific">Potamilus streckersoni</name>
    <dbReference type="NCBI Taxonomy" id="2493646"/>
    <lineage>
        <taxon>Eukaryota</taxon>
        <taxon>Metazoa</taxon>
        <taxon>Spiralia</taxon>
        <taxon>Lophotrochozoa</taxon>
        <taxon>Mollusca</taxon>
        <taxon>Bivalvia</taxon>
        <taxon>Autobranchia</taxon>
        <taxon>Heteroconchia</taxon>
        <taxon>Palaeoheterodonta</taxon>
        <taxon>Unionida</taxon>
        <taxon>Unionoidea</taxon>
        <taxon>Unionidae</taxon>
        <taxon>Ambleminae</taxon>
        <taxon>Lampsilini</taxon>
        <taxon>Potamilus</taxon>
    </lineage>
</organism>
<evidence type="ECO:0000313" key="2">
    <source>
        <dbReference type="Proteomes" id="UP001195483"/>
    </source>
</evidence>
<accession>A0AAE0VHG8</accession>
<gene>
    <name evidence="1" type="ORF">CHS0354_003119</name>
</gene>